<dbReference type="InterPro" id="IPR019594">
    <property type="entry name" value="Glu/Gly-bd"/>
</dbReference>
<evidence type="ECO:0000256" key="5">
    <source>
        <dbReference type="ARBA" id="ARBA00023065"/>
    </source>
</evidence>
<evidence type="ECO:0000256" key="6">
    <source>
        <dbReference type="ARBA" id="ARBA00023136"/>
    </source>
</evidence>
<feature type="chain" id="PRO_5012605331" description="PBPe domain-containing protein" evidence="12">
    <location>
        <begin position="22"/>
        <end position="837"/>
    </location>
</feature>
<name>A0A267DNG1_9PLAT</name>
<comment type="caution">
    <text evidence="15">The sequence shown here is derived from an EMBL/GenBank/DDBJ whole genome shotgun (WGS) entry which is preliminary data.</text>
</comment>
<sequence length="837" mass="94113">MKISFLLSILAVAGLFGGTRCATTINFALLWDEPGVASTASNMFKQIFLPDLRNSCLSSPDVNNTVFKFIDAPQKGLFDILLANLQIDQLTKSGCLFAGAFDQAELGLFAQSGIPSGVPGYPSMQIHVMAPLTLTMAVEGVYKALTESLRLPEKGSVDSKLSIILGPGYSIEELQAVVDRYPGYMFFYQLRLGNEDAIVNKLKASGSTNFLLASPAREADFFISAAFNSLLLSSPYRWFLFNVRLVDKNNFAGFKVVSKNITSMEFGPISTAIAYNLSRAREIYIYDMLSIWNVYLKKIVCKQPNDVNESYSGMTGDFRLYPNGSVVRTEWRMHFYGGLGSERQRIGNWSSLGSFHFSRQPNRVLDEATVINELNKNTFRVVTILKPPFVKYKKGFENRNDVPLYDALDGFAIDICKEILKNMSIHDVSFFLQPDNQYGSRDSRGNWNGIVQTLMQGKANFACASLSDTTDRRQVLKFTQPYLNFQLSILYKRRIENPLVFMFQFMRPFHLYTWLAVIGSVVGLSIVLTVLHKLSRNAANFGIYETIFFSFASLIQGITGTPPDRPSGQLVIAIYWLFAFVILVAYVTNYAATRTLNRLQSEITSLSTLYAQSTYDYGTVAGTSYFTLFENTTDNTQQQIYRYMINNQEKSLMPNLTVALELVVNGTYALIYDSALNKYNGQSICNSVNIGAFSLQSASFAMPVSAEYESIIDAQITHLIKNGMRDQLYEKYFNLDPSELPDCRSTTFPDLLHDYIPEEPPFFGTKNGALTLNNTLGIAVINLVGCVMTLFLAIVEFAYLRCKNWQRRRRQRALERQVEINAVPKLTADLEQMESVA</sequence>
<keyword evidence="7" id="KW-0675">Receptor</keyword>
<evidence type="ECO:0000256" key="3">
    <source>
        <dbReference type="ARBA" id="ARBA00022692"/>
    </source>
</evidence>
<dbReference type="Gene3D" id="3.40.190.10">
    <property type="entry name" value="Periplasmic binding protein-like II"/>
    <property type="match status" value="1"/>
</dbReference>
<evidence type="ECO:0000259" key="14">
    <source>
        <dbReference type="SMART" id="SM00918"/>
    </source>
</evidence>
<feature type="transmembrane region" description="Helical" evidence="11">
    <location>
        <begin position="652"/>
        <end position="671"/>
    </location>
</feature>
<feature type="transmembrane region" description="Helical" evidence="11">
    <location>
        <begin position="776"/>
        <end position="800"/>
    </location>
</feature>
<dbReference type="OrthoDB" id="9997229at2759"/>
<dbReference type="SMART" id="SM00918">
    <property type="entry name" value="Lig_chan-Glu_bd"/>
    <property type="match status" value="1"/>
</dbReference>
<dbReference type="Proteomes" id="UP000215902">
    <property type="component" value="Unassembled WGS sequence"/>
</dbReference>
<evidence type="ECO:0000256" key="11">
    <source>
        <dbReference type="SAM" id="Phobius"/>
    </source>
</evidence>
<keyword evidence="4 11" id="KW-1133">Transmembrane helix</keyword>
<reference evidence="15 16" key="1">
    <citation type="submission" date="2017-06" db="EMBL/GenBank/DDBJ databases">
        <title>A platform for efficient transgenesis in Macrostomum lignano, a flatworm model organism for stem cell research.</title>
        <authorList>
            <person name="Berezikov E."/>
        </authorList>
    </citation>
    <scope>NUCLEOTIDE SEQUENCE [LARGE SCALE GENOMIC DNA]</scope>
    <source>
        <strain evidence="15">DV1</strain>
        <tissue evidence="15">Whole organism</tissue>
    </source>
</reference>
<feature type="signal peptide" evidence="12">
    <location>
        <begin position="1"/>
        <end position="21"/>
    </location>
</feature>
<gene>
    <name evidence="15" type="ORF">BOX15_Mlig005297g3</name>
</gene>
<dbReference type="Pfam" id="PF00060">
    <property type="entry name" value="Lig_chan"/>
    <property type="match status" value="1"/>
</dbReference>
<keyword evidence="12" id="KW-0732">Signal</keyword>
<evidence type="ECO:0000256" key="7">
    <source>
        <dbReference type="ARBA" id="ARBA00023170"/>
    </source>
</evidence>
<dbReference type="InterPro" id="IPR015683">
    <property type="entry name" value="Ionotropic_Glu_rcpt"/>
</dbReference>
<evidence type="ECO:0000256" key="8">
    <source>
        <dbReference type="ARBA" id="ARBA00023180"/>
    </source>
</evidence>
<evidence type="ECO:0000256" key="1">
    <source>
        <dbReference type="ARBA" id="ARBA00004141"/>
    </source>
</evidence>
<dbReference type="EMBL" id="NIVC01003554">
    <property type="protein sequence ID" value="PAA50833.1"/>
    <property type="molecule type" value="Genomic_DNA"/>
</dbReference>
<dbReference type="GO" id="GO:0016020">
    <property type="term" value="C:membrane"/>
    <property type="evidence" value="ECO:0007669"/>
    <property type="project" value="UniProtKB-SubCell"/>
</dbReference>
<dbReference type="STRING" id="282301.A0A267DNG1"/>
<evidence type="ECO:0008006" key="17">
    <source>
        <dbReference type="Google" id="ProtNLM"/>
    </source>
</evidence>
<evidence type="ECO:0000256" key="4">
    <source>
        <dbReference type="ARBA" id="ARBA00022989"/>
    </source>
</evidence>
<keyword evidence="9" id="KW-1071">Ligand-gated ion channel</keyword>
<proteinExistence type="predicted"/>
<evidence type="ECO:0000256" key="12">
    <source>
        <dbReference type="SAM" id="SignalP"/>
    </source>
</evidence>
<keyword evidence="16" id="KW-1185">Reference proteome</keyword>
<dbReference type="AlphaFoldDB" id="A0A267DNG1"/>
<evidence type="ECO:0000313" key="15">
    <source>
        <dbReference type="EMBL" id="PAA50833.1"/>
    </source>
</evidence>
<feature type="domain" description="Ionotropic glutamate receptor L-glutamate and glycine-binding" evidence="14">
    <location>
        <begin position="388"/>
        <end position="456"/>
    </location>
</feature>
<dbReference type="Gene3D" id="1.10.287.70">
    <property type="match status" value="1"/>
</dbReference>
<feature type="transmembrane region" description="Helical" evidence="11">
    <location>
        <begin position="570"/>
        <end position="592"/>
    </location>
</feature>
<organism evidence="15 16">
    <name type="scientific">Macrostomum lignano</name>
    <dbReference type="NCBI Taxonomy" id="282301"/>
    <lineage>
        <taxon>Eukaryota</taxon>
        <taxon>Metazoa</taxon>
        <taxon>Spiralia</taxon>
        <taxon>Lophotrochozoa</taxon>
        <taxon>Platyhelminthes</taxon>
        <taxon>Rhabditophora</taxon>
        <taxon>Macrostomorpha</taxon>
        <taxon>Macrostomida</taxon>
        <taxon>Macrostomidae</taxon>
        <taxon>Macrostomum</taxon>
    </lineage>
</organism>
<evidence type="ECO:0000259" key="13">
    <source>
        <dbReference type="SMART" id="SM00079"/>
    </source>
</evidence>
<keyword evidence="10" id="KW-0407">Ion channel</keyword>
<evidence type="ECO:0000256" key="2">
    <source>
        <dbReference type="ARBA" id="ARBA00022448"/>
    </source>
</evidence>
<evidence type="ECO:0000256" key="10">
    <source>
        <dbReference type="ARBA" id="ARBA00023303"/>
    </source>
</evidence>
<keyword evidence="3 11" id="KW-0812">Transmembrane</keyword>
<dbReference type="PANTHER" id="PTHR18966">
    <property type="entry name" value="IONOTROPIC GLUTAMATE RECEPTOR"/>
    <property type="match status" value="1"/>
</dbReference>
<feature type="transmembrane region" description="Helical" evidence="11">
    <location>
        <begin position="538"/>
        <end position="558"/>
    </location>
</feature>
<protein>
    <recommendedName>
        <fullName evidence="17">PBPe domain-containing protein</fullName>
    </recommendedName>
</protein>
<dbReference type="SMART" id="SM00079">
    <property type="entry name" value="PBPe"/>
    <property type="match status" value="1"/>
</dbReference>
<dbReference type="Pfam" id="PF10613">
    <property type="entry name" value="Lig_chan-Glu_bd"/>
    <property type="match status" value="1"/>
</dbReference>
<accession>A0A267DNG1</accession>
<dbReference type="InterPro" id="IPR001320">
    <property type="entry name" value="Iontro_rcpt_C"/>
</dbReference>
<keyword evidence="6 11" id="KW-0472">Membrane</keyword>
<dbReference type="SUPFAM" id="SSF53850">
    <property type="entry name" value="Periplasmic binding protein-like II"/>
    <property type="match status" value="1"/>
</dbReference>
<dbReference type="GO" id="GO:0015276">
    <property type="term" value="F:ligand-gated monoatomic ion channel activity"/>
    <property type="evidence" value="ECO:0007669"/>
    <property type="project" value="InterPro"/>
</dbReference>
<evidence type="ECO:0000313" key="16">
    <source>
        <dbReference type="Proteomes" id="UP000215902"/>
    </source>
</evidence>
<comment type="subcellular location">
    <subcellularLocation>
        <location evidence="1">Membrane</location>
        <topology evidence="1">Multi-pass membrane protein</topology>
    </subcellularLocation>
</comment>
<keyword evidence="5" id="KW-0406">Ion transport</keyword>
<keyword evidence="2" id="KW-0813">Transport</keyword>
<feature type="domain" description="Ionotropic glutamate receptor C-terminal" evidence="13">
    <location>
        <begin position="378"/>
        <end position="735"/>
    </location>
</feature>
<evidence type="ECO:0000256" key="9">
    <source>
        <dbReference type="ARBA" id="ARBA00023286"/>
    </source>
</evidence>
<feature type="transmembrane region" description="Helical" evidence="11">
    <location>
        <begin position="511"/>
        <end position="531"/>
    </location>
</feature>
<keyword evidence="8" id="KW-0325">Glycoprotein</keyword>